<dbReference type="AlphaFoldDB" id="A0A8J2SAK0"/>
<feature type="region of interest" description="Disordered" evidence="1">
    <location>
        <begin position="141"/>
        <end position="178"/>
    </location>
</feature>
<evidence type="ECO:0008006" key="5">
    <source>
        <dbReference type="Google" id="ProtNLM"/>
    </source>
</evidence>
<gene>
    <name evidence="3" type="ORF">PECAL_1P30650</name>
</gene>
<keyword evidence="4" id="KW-1185">Reference proteome</keyword>
<proteinExistence type="predicted"/>
<feature type="signal peptide" evidence="2">
    <location>
        <begin position="1"/>
        <end position="17"/>
    </location>
</feature>
<evidence type="ECO:0000313" key="3">
    <source>
        <dbReference type="EMBL" id="CAH0366567.1"/>
    </source>
</evidence>
<evidence type="ECO:0000256" key="2">
    <source>
        <dbReference type="SAM" id="SignalP"/>
    </source>
</evidence>
<protein>
    <recommendedName>
        <fullName evidence="5">HEAT repeat-containing protein 1</fullName>
    </recommendedName>
</protein>
<sequence>MDPRVVATLITIALALGYTRWAKRNKVNVPQCSVPEILHALAHGDSTVRALAGRALRSIIFGEVDVLEDLLDDVAGKHADDFGKKREDGRTLLDIAVEDASNGDADAISLLLAVTELDDAWDVAEDEWNLLVQRARRGGGSRPVRRKAQLGWRASRRGSTRRRRKSPHQTVSAPRMIH</sequence>
<keyword evidence="2" id="KW-0732">Signal</keyword>
<organism evidence="3 4">
    <name type="scientific">Pelagomonas calceolata</name>
    <dbReference type="NCBI Taxonomy" id="35677"/>
    <lineage>
        <taxon>Eukaryota</taxon>
        <taxon>Sar</taxon>
        <taxon>Stramenopiles</taxon>
        <taxon>Ochrophyta</taxon>
        <taxon>Pelagophyceae</taxon>
        <taxon>Pelagomonadales</taxon>
        <taxon>Pelagomonadaceae</taxon>
        <taxon>Pelagomonas</taxon>
    </lineage>
</organism>
<feature type="chain" id="PRO_5035272360" description="HEAT repeat-containing protein 1" evidence="2">
    <location>
        <begin position="18"/>
        <end position="178"/>
    </location>
</feature>
<dbReference type="Proteomes" id="UP000789595">
    <property type="component" value="Unassembled WGS sequence"/>
</dbReference>
<reference evidence="3" key="1">
    <citation type="submission" date="2021-11" db="EMBL/GenBank/DDBJ databases">
        <authorList>
            <consortium name="Genoscope - CEA"/>
            <person name="William W."/>
        </authorList>
    </citation>
    <scope>NUCLEOTIDE SEQUENCE</scope>
</reference>
<evidence type="ECO:0000313" key="4">
    <source>
        <dbReference type="Proteomes" id="UP000789595"/>
    </source>
</evidence>
<feature type="compositionally biased region" description="Basic residues" evidence="1">
    <location>
        <begin position="141"/>
        <end position="167"/>
    </location>
</feature>
<evidence type="ECO:0000256" key="1">
    <source>
        <dbReference type="SAM" id="MobiDB-lite"/>
    </source>
</evidence>
<accession>A0A8J2SAK0</accession>
<name>A0A8J2SAK0_9STRA</name>
<dbReference type="EMBL" id="CAKKNE010000001">
    <property type="protein sequence ID" value="CAH0366567.1"/>
    <property type="molecule type" value="Genomic_DNA"/>
</dbReference>
<comment type="caution">
    <text evidence="3">The sequence shown here is derived from an EMBL/GenBank/DDBJ whole genome shotgun (WGS) entry which is preliminary data.</text>
</comment>